<name>A0A4C1YDI7_EUMVA</name>
<evidence type="ECO:0000313" key="2">
    <source>
        <dbReference type="Proteomes" id="UP000299102"/>
    </source>
</evidence>
<dbReference type="Proteomes" id="UP000299102">
    <property type="component" value="Unassembled WGS sequence"/>
</dbReference>
<gene>
    <name evidence="1" type="ORF">EVAR_21369_1</name>
</gene>
<dbReference type="AlphaFoldDB" id="A0A4C1YDI7"/>
<accession>A0A4C1YDI7</accession>
<protein>
    <submittedName>
        <fullName evidence="1">Uncharacterized protein</fullName>
    </submittedName>
</protein>
<dbReference type="EMBL" id="BGZK01001172">
    <property type="protein sequence ID" value="GBP73413.1"/>
    <property type="molecule type" value="Genomic_DNA"/>
</dbReference>
<organism evidence="1 2">
    <name type="scientific">Eumeta variegata</name>
    <name type="common">Bagworm moth</name>
    <name type="synonym">Eumeta japonica</name>
    <dbReference type="NCBI Taxonomy" id="151549"/>
    <lineage>
        <taxon>Eukaryota</taxon>
        <taxon>Metazoa</taxon>
        <taxon>Ecdysozoa</taxon>
        <taxon>Arthropoda</taxon>
        <taxon>Hexapoda</taxon>
        <taxon>Insecta</taxon>
        <taxon>Pterygota</taxon>
        <taxon>Neoptera</taxon>
        <taxon>Endopterygota</taxon>
        <taxon>Lepidoptera</taxon>
        <taxon>Glossata</taxon>
        <taxon>Ditrysia</taxon>
        <taxon>Tineoidea</taxon>
        <taxon>Psychidae</taxon>
        <taxon>Oiketicinae</taxon>
        <taxon>Eumeta</taxon>
    </lineage>
</organism>
<proteinExistence type="predicted"/>
<evidence type="ECO:0000313" key="1">
    <source>
        <dbReference type="EMBL" id="GBP73413.1"/>
    </source>
</evidence>
<keyword evidence="2" id="KW-1185">Reference proteome</keyword>
<reference evidence="1 2" key="1">
    <citation type="journal article" date="2019" name="Commun. Biol.">
        <title>The bagworm genome reveals a unique fibroin gene that provides high tensile strength.</title>
        <authorList>
            <person name="Kono N."/>
            <person name="Nakamura H."/>
            <person name="Ohtoshi R."/>
            <person name="Tomita M."/>
            <person name="Numata K."/>
            <person name="Arakawa K."/>
        </authorList>
    </citation>
    <scope>NUCLEOTIDE SEQUENCE [LARGE SCALE GENOMIC DNA]</scope>
</reference>
<comment type="caution">
    <text evidence="1">The sequence shown here is derived from an EMBL/GenBank/DDBJ whole genome shotgun (WGS) entry which is preliminary data.</text>
</comment>
<sequence>MDISRSNGFVADESAMALYISASSKPETYTLKTLPRFSCIASHESQTIQFVWIQTRLTSLRTVKVRPSHRKGRKRARAPPAADRTRYGNTLYSDIFGCIDSHEEDAGAGARINRRRSRTGRGLCAGAAPARAVL</sequence>